<dbReference type="AlphaFoldDB" id="A0A540L1L9"/>
<reference evidence="1 2" key="1">
    <citation type="journal article" date="2019" name="G3 (Bethesda)">
        <title>Sequencing of a Wild Apple (Malus baccata) Genome Unravels the Differences Between Cultivated and Wild Apple Species Regarding Disease Resistance and Cold Tolerance.</title>
        <authorList>
            <person name="Chen X."/>
        </authorList>
    </citation>
    <scope>NUCLEOTIDE SEQUENCE [LARGE SCALE GENOMIC DNA]</scope>
    <source>
        <strain evidence="2">cv. Shandingzi</strain>
        <tissue evidence="1">Leaves</tissue>
    </source>
</reference>
<gene>
    <name evidence="1" type="ORF">C1H46_034231</name>
</gene>
<sequence>MNFTYLPPISPQIQPLTNFDCNLLRSSSEKVSRAPVFTPAWVISPPFSLCLPNLALLFVVCPQASFIWWSCSMCCYLLEDKILVLSTSEVLVRV</sequence>
<comment type="caution">
    <text evidence="1">The sequence shown here is derived from an EMBL/GenBank/DDBJ whole genome shotgun (WGS) entry which is preliminary data.</text>
</comment>
<evidence type="ECO:0000313" key="2">
    <source>
        <dbReference type="Proteomes" id="UP000315295"/>
    </source>
</evidence>
<name>A0A540L1L9_MALBA</name>
<keyword evidence="2" id="KW-1185">Reference proteome</keyword>
<accession>A0A540L1L9</accession>
<dbReference type="EMBL" id="VIEB01000819">
    <property type="protein sequence ID" value="TQD80219.1"/>
    <property type="molecule type" value="Genomic_DNA"/>
</dbReference>
<evidence type="ECO:0000313" key="1">
    <source>
        <dbReference type="EMBL" id="TQD80219.1"/>
    </source>
</evidence>
<organism evidence="1 2">
    <name type="scientific">Malus baccata</name>
    <name type="common">Siberian crab apple</name>
    <name type="synonym">Pyrus baccata</name>
    <dbReference type="NCBI Taxonomy" id="106549"/>
    <lineage>
        <taxon>Eukaryota</taxon>
        <taxon>Viridiplantae</taxon>
        <taxon>Streptophyta</taxon>
        <taxon>Embryophyta</taxon>
        <taxon>Tracheophyta</taxon>
        <taxon>Spermatophyta</taxon>
        <taxon>Magnoliopsida</taxon>
        <taxon>eudicotyledons</taxon>
        <taxon>Gunneridae</taxon>
        <taxon>Pentapetalae</taxon>
        <taxon>rosids</taxon>
        <taxon>fabids</taxon>
        <taxon>Rosales</taxon>
        <taxon>Rosaceae</taxon>
        <taxon>Amygdaloideae</taxon>
        <taxon>Maleae</taxon>
        <taxon>Malus</taxon>
    </lineage>
</organism>
<proteinExistence type="predicted"/>
<protein>
    <submittedName>
        <fullName evidence="1">Uncharacterized protein</fullName>
    </submittedName>
</protein>
<dbReference type="Proteomes" id="UP000315295">
    <property type="component" value="Unassembled WGS sequence"/>
</dbReference>